<dbReference type="Proteomes" id="UP000094389">
    <property type="component" value="Unassembled WGS sequence"/>
</dbReference>
<evidence type="ECO:0000313" key="4">
    <source>
        <dbReference type="EMBL" id="ODV75084.1"/>
    </source>
</evidence>
<dbReference type="InterPro" id="IPR008984">
    <property type="entry name" value="SMAD_FHA_dom_sf"/>
</dbReference>
<name>A0A0H5C0M0_CYBJN</name>
<dbReference type="GeneID" id="30989046"/>
<evidence type="ECO:0000256" key="1">
    <source>
        <dbReference type="SAM" id="MobiDB-lite"/>
    </source>
</evidence>
<feature type="compositionally biased region" description="Polar residues" evidence="1">
    <location>
        <begin position="255"/>
        <end position="266"/>
    </location>
</feature>
<accession>A0A0H5C0M0</accession>
<feature type="region of interest" description="Disordered" evidence="1">
    <location>
        <begin position="48"/>
        <end position="81"/>
    </location>
</feature>
<reference evidence="4 6" key="3">
    <citation type="journal article" date="2016" name="Proc. Natl. Acad. Sci. U.S.A.">
        <title>Comparative genomics of biotechnologically important yeasts.</title>
        <authorList>
            <person name="Riley R."/>
            <person name="Haridas S."/>
            <person name="Wolfe K.H."/>
            <person name="Lopes M.R."/>
            <person name="Hittinger C.T."/>
            <person name="Goeker M."/>
            <person name="Salamov A.A."/>
            <person name="Wisecaver J.H."/>
            <person name="Long T.M."/>
            <person name="Calvey C.H."/>
            <person name="Aerts A.L."/>
            <person name="Barry K.W."/>
            <person name="Choi C."/>
            <person name="Clum A."/>
            <person name="Coughlan A.Y."/>
            <person name="Deshpande S."/>
            <person name="Douglass A.P."/>
            <person name="Hanson S.J."/>
            <person name="Klenk H.-P."/>
            <person name="LaButti K.M."/>
            <person name="Lapidus A."/>
            <person name="Lindquist E.A."/>
            <person name="Lipzen A.M."/>
            <person name="Meier-Kolthoff J.P."/>
            <person name="Ohm R.A."/>
            <person name="Otillar R.P."/>
            <person name="Pangilinan J.L."/>
            <person name="Peng Y."/>
            <person name="Rokas A."/>
            <person name="Rosa C.A."/>
            <person name="Scheuner C."/>
            <person name="Sibirny A.A."/>
            <person name="Slot J.C."/>
            <person name="Stielow J.B."/>
            <person name="Sun H."/>
            <person name="Kurtzman C.P."/>
            <person name="Blackwell M."/>
            <person name="Grigoriev I.V."/>
            <person name="Jeffries T.W."/>
        </authorList>
    </citation>
    <scope>NUCLEOTIDE SEQUENCE [LARGE SCALE GENOMIC DNA]</scope>
    <source>
        <strain evidence="6">ATCC 18201 / CBS 1600 / BCRC 20928 / JCM 3617 / NBRC 0987 / NRRL Y-1542</strain>
        <strain evidence="4">NRRL Y-1542</strain>
    </source>
</reference>
<dbReference type="EMBL" id="CDQK01000002">
    <property type="protein sequence ID" value="CEP21278.1"/>
    <property type="molecule type" value="Genomic_DNA"/>
</dbReference>
<feature type="domain" description="FHA" evidence="2">
    <location>
        <begin position="128"/>
        <end position="178"/>
    </location>
</feature>
<protein>
    <submittedName>
        <fullName evidence="3">TOS4 protein</fullName>
    </submittedName>
</protein>
<feature type="compositionally biased region" description="Basic and acidic residues" evidence="1">
    <location>
        <begin position="343"/>
        <end position="358"/>
    </location>
</feature>
<dbReference type="STRING" id="983966.A0A0H5C0M0"/>
<evidence type="ECO:0000313" key="5">
    <source>
        <dbReference type="Proteomes" id="UP000038830"/>
    </source>
</evidence>
<evidence type="ECO:0000259" key="2">
    <source>
        <dbReference type="PROSITE" id="PS50006"/>
    </source>
</evidence>
<dbReference type="OrthoDB" id="5348546at2759"/>
<evidence type="ECO:0000313" key="6">
    <source>
        <dbReference type="Proteomes" id="UP000094389"/>
    </source>
</evidence>
<dbReference type="Proteomes" id="UP000038830">
    <property type="component" value="Unassembled WGS sequence"/>
</dbReference>
<dbReference type="PROSITE" id="PS50006">
    <property type="entry name" value="FHA_DOMAIN"/>
    <property type="match status" value="1"/>
</dbReference>
<feature type="region of interest" description="Disordered" evidence="1">
    <location>
        <begin position="241"/>
        <end position="366"/>
    </location>
</feature>
<dbReference type="SUPFAM" id="SSF49879">
    <property type="entry name" value="SMAD/FHA domain"/>
    <property type="match status" value="1"/>
</dbReference>
<sequence>MSTEYPPSSPFLAAVPESEDQLQDDPFHSFSVPSKKLVLSTPFNKEHKNAVKAETFPTPNPSSSAGARDQDQGSSSPPRTETAVAAELLQHPLIRTEVDFQETPDSNSHKVVNTQRPLKVLLYPNEKVTLGRSSRCDYFMKSKFASRVHIKLQYSKEHDELTVFCKGSNALYIQFHKQIFGRIVKDSEDVYYIETKPSEDCDDDEVFTEIKVVTGEQFTVPYDPELTIRVMDYQIMVDVTSDESETEDEKPVLSKSLSHIEPTQQMKEVEPDYLQTPTDKSTKLSKVDAPTKCVSKTTTPILKSSVSEQSAHSSFDGSLTPSNKVSEAKKERTPLQPMSANDLNKEQQSKAANHEVKNRRVRKAEPGLSPVKKKVDRLQPREKIESMNIEQILETVEEVDSIQNVVTNHLAFSRLSQTPLAQLQTVSASTQNLTRQQLRAVLAACPHIGVIYRRGKDAAGKYLDEEYYYDVEKDADEERVKLVNTVKGGGLRSCRKTHKQYFWKKPGASKK</sequence>
<dbReference type="AlphaFoldDB" id="A0A0H5C0M0"/>
<gene>
    <name evidence="3" type="primary">TOS4</name>
    <name evidence="3" type="ORF">BN1211_1329</name>
    <name evidence="4" type="ORF">CYBJADRAFT_166839</name>
</gene>
<keyword evidence="6" id="KW-1185">Reference proteome</keyword>
<proteinExistence type="predicted"/>
<dbReference type="SMART" id="SM00240">
    <property type="entry name" value="FHA"/>
    <property type="match status" value="1"/>
</dbReference>
<feature type="region of interest" description="Disordered" evidence="1">
    <location>
        <begin position="1"/>
        <end position="29"/>
    </location>
</feature>
<dbReference type="Gene3D" id="2.60.200.20">
    <property type="match status" value="1"/>
</dbReference>
<dbReference type="OMA" id="FIAVHIT"/>
<dbReference type="EMBL" id="KV453927">
    <property type="protein sequence ID" value="ODV75084.1"/>
    <property type="molecule type" value="Genomic_DNA"/>
</dbReference>
<feature type="compositionally biased region" description="Polar residues" evidence="1">
    <location>
        <begin position="294"/>
        <end position="325"/>
    </location>
</feature>
<reference evidence="3" key="1">
    <citation type="submission" date="2014-12" db="EMBL/GenBank/DDBJ databases">
        <authorList>
            <person name="Jaenicke S."/>
        </authorList>
    </citation>
    <scope>NUCLEOTIDE SEQUENCE [LARGE SCALE GENOMIC DNA]</scope>
    <source>
        <strain evidence="3">CBS1600</strain>
    </source>
</reference>
<evidence type="ECO:0000313" key="3">
    <source>
        <dbReference type="EMBL" id="CEP21278.1"/>
    </source>
</evidence>
<accession>A0A1E4S6E1</accession>
<organism evidence="3 5">
    <name type="scientific">Cyberlindnera jadinii (strain ATCC 18201 / CBS 1600 / BCRC 20928 / JCM 3617 / NBRC 0987 / NRRL Y-1542)</name>
    <name type="common">Torula yeast</name>
    <name type="synonym">Candida utilis</name>
    <dbReference type="NCBI Taxonomy" id="983966"/>
    <lineage>
        <taxon>Eukaryota</taxon>
        <taxon>Fungi</taxon>
        <taxon>Dikarya</taxon>
        <taxon>Ascomycota</taxon>
        <taxon>Saccharomycotina</taxon>
        <taxon>Saccharomycetes</taxon>
        <taxon>Phaffomycetales</taxon>
        <taxon>Phaffomycetaceae</taxon>
        <taxon>Cyberlindnera</taxon>
    </lineage>
</organism>
<dbReference type="InterPro" id="IPR000253">
    <property type="entry name" value="FHA_dom"/>
</dbReference>
<reference evidence="5" key="2">
    <citation type="journal article" date="2015" name="J. Biotechnol.">
        <title>The structure of the Cyberlindnera jadinii genome and its relation to Candida utilis analyzed by the occurrence of single nucleotide polymorphisms.</title>
        <authorList>
            <person name="Rupp O."/>
            <person name="Brinkrolf K."/>
            <person name="Buerth C."/>
            <person name="Kunigo M."/>
            <person name="Schneider J."/>
            <person name="Jaenicke S."/>
            <person name="Goesmann A."/>
            <person name="Puehler A."/>
            <person name="Jaeger K.-E."/>
            <person name="Ernst J.F."/>
        </authorList>
    </citation>
    <scope>NUCLEOTIDE SEQUENCE [LARGE SCALE GENOMIC DNA]</scope>
    <source>
        <strain evidence="5">ATCC 18201 / CBS 1600 / BCRC 20928 / JCM 3617 / NBRC 0987 / NRRL Y-1542</strain>
    </source>
</reference>
<dbReference type="RefSeq" id="XP_020072123.1">
    <property type="nucleotide sequence ID" value="XM_020214650.1"/>
</dbReference>